<comment type="cofactor">
    <cofactor evidence="2">
        <name>Mn(2+)</name>
        <dbReference type="ChEBI" id="CHEBI:29035"/>
    </cofactor>
</comment>
<feature type="domain" description="PAZ" evidence="25">
    <location>
        <begin position="868"/>
        <end position="1014"/>
    </location>
</feature>
<evidence type="ECO:0000259" key="23">
    <source>
        <dbReference type="PROSITE" id="PS50137"/>
    </source>
</evidence>
<dbReference type="InterPro" id="IPR036389">
    <property type="entry name" value="RNase_III_sf"/>
</dbReference>
<dbReference type="InterPro" id="IPR048512">
    <property type="entry name" value="Dicer_platform"/>
</dbReference>
<evidence type="ECO:0000256" key="11">
    <source>
        <dbReference type="ARBA" id="ARBA00022741"/>
    </source>
</evidence>
<dbReference type="GO" id="GO:0006309">
    <property type="term" value="P:apoptotic DNA fragmentation"/>
    <property type="evidence" value="ECO:0007669"/>
    <property type="project" value="TreeGrafter"/>
</dbReference>
<keyword evidence="12" id="KW-0255">Endonuclease</keyword>
<dbReference type="GO" id="GO:0004386">
    <property type="term" value="F:helicase activity"/>
    <property type="evidence" value="ECO:0007669"/>
    <property type="project" value="UniProtKB-KW"/>
</dbReference>
<comment type="cofactor">
    <cofactor evidence="3">
        <name>Mg(2+)</name>
        <dbReference type="ChEBI" id="CHEBI:18420"/>
    </cofactor>
</comment>
<dbReference type="GO" id="GO:0031054">
    <property type="term" value="P:pre-miRNA processing"/>
    <property type="evidence" value="ECO:0007669"/>
    <property type="project" value="InterPro"/>
</dbReference>
<dbReference type="CDD" id="cd10843">
    <property type="entry name" value="DSRM_DICER"/>
    <property type="match status" value="1"/>
</dbReference>
<dbReference type="InterPro" id="IPR036085">
    <property type="entry name" value="PAZ_dom_sf"/>
</dbReference>
<evidence type="ECO:0000256" key="20">
    <source>
        <dbReference type="ARBA" id="ARBA00035116"/>
    </source>
</evidence>
<dbReference type="PANTHER" id="PTHR14950:SF37">
    <property type="entry name" value="ENDORIBONUCLEASE DICER"/>
    <property type="match status" value="1"/>
</dbReference>
<dbReference type="Pfam" id="PF20932">
    <property type="entry name" value="Dicer_dsRBD"/>
    <property type="match status" value="1"/>
</dbReference>
<dbReference type="PROSITE" id="PS51194">
    <property type="entry name" value="HELICASE_CTER"/>
    <property type="match status" value="1"/>
</dbReference>
<dbReference type="InterPro" id="IPR003100">
    <property type="entry name" value="PAZ_dom"/>
</dbReference>
<dbReference type="InterPro" id="IPR048513">
    <property type="entry name" value="Dicer_PBD"/>
</dbReference>
<dbReference type="EC" id="3.1.26.3" evidence="5"/>
<dbReference type="Proteomes" id="UP000027135">
    <property type="component" value="Unassembled WGS sequence"/>
</dbReference>
<dbReference type="eggNOG" id="KOG0701">
    <property type="taxonomic scope" value="Eukaryota"/>
</dbReference>
<dbReference type="InterPro" id="IPR014720">
    <property type="entry name" value="dsRBD_dom"/>
</dbReference>
<dbReference type="OMA" id="CGFHKYF"/>
<evidence type="ECO:0000259" key="24">
    <source>
        <dbReference type="PROSITE" id="PS50142"/>
    </source>
</evidence>
<dbReference type="InterPro" id="IPR044441">
    <property type="entry name" value="DICER_DSRM"/>
</dbReference>
<dbReference type="CDD" id="cd00593">
    <property type="entry name" value="RIBOc"/>
    <property type="match status" value="2"/>
</dbReference>
<proteinExistence type="inferred from homology"/>
<feature type="compositionally biased region" description="Basic and acidic residues" evidence="22">
    <location>
        <begin position="1085"/>
        <end position="1100"/>
    </location>
</feature>
<dbReference type="Pfam" id="PF02170">
    <property type="entry name" value="PAZ"/>
    <property type="match status" value="1"/>
</dbReference>
<feature type="domain" description="DRBM" evidence="23">
    <location>
        <begin position="1920"/>
        <end position="1986"/>
    </location>
</feature>
<dbReference type="FunCoup" id="A0A067QYQ9">
    <property type="interactions" value="760"/>
</dbReference>
<keyword evidence="14" id="KW-0347">Helicase</keyword>
<dbReference type="Pfam" id="PF00636">
    <property type="entry name" value="Ribonuclease_3"/>
    <property type="match status" value="2"/>
</dbReference>
<comment type="subcellular location">
    <subcellularLocation>
        <location evidence="4">Cytoplasm</location>
    </subcellularLocation>
</comment>
<dbReference type="FunFam" id="1.10.1520.10:FF:000005">
    <property type="entry name" value="Putative endoribonuclease dicer"/>
    <property type="match status" value="1"/>
</dbReference>
<evidence type="ECO:0000256" key="22">
    <source>
        <dbReference type="SAM" id="MobiDB-lite"/>
    </source>
</evidence>
<keyword evidence="17 21" id="KW-0694">RNA-binding</keyword>
<evidence type="ECO:0000259" key="25">
    <source>
        <dbReference type="PROSITE" id="PS50821"/>
    </source>
</evidence>
<dbReference type="PANTHER" id="PTHR14950">
    <property type="entry name" value="DICER-RELATED"/>
    <property type="match status" value="1"/>
</dbReference>
<dbReference type="FunFam" id="3.40.50.300:FF:002580">
    <property type="entry name" value="AGAP002836-PB"/>
    <property type="match status" value="1"/>
</dbReference>
<feature type="non-terminal residue" evidence="28">
    <location>
        <position position="1"/>
    </location>
</feature>
<dbReference type="Pfam" id="PF00271">
    <property type="entry name" value="Helicase_C"/>
    <property type="match status" value="1"/>
</dbReference>
<keyword evidence="10" id="KW-0677">Repeat</keyword>
<dbReference type="Pfam" id="PF03368">
    <property type="entry name" value="Dicer_dimer"/>
    <property type="match status" value="1"/>
</dbReference>
<feature type="region of interest" description="Disordered" evidence="22">
    <location>
        <begin position="244"/>
        <end position="269"/>
    </location>
</feature>
<dbReference type="PROSITE" id="PS50142">
    <property type="entry name" value="RNASE_3_2"/>
    <property type="match status" value="2"/>
</dbReference>
<dbReference type="Gene3D" id="1.10.1520.10">
    <property type="entry name" value="Ribonuclease III domain"/>
    <property type="match status" value="2"/>
</dbReference>
<dbReference type="GO" id="GO:0005524">
    <property type="term" value="F:ATP binding"/>
    <property type="evidence" value="ECO:0007669"/>
    <property type="project" value="UniProtKB-KW"/>
</dbReference>
<evidence type="ECO:0000256" key="13">
    <source>
        <dbReference type="ARBA" id="ARBA00022801"/>
    </source>
</evidence>
<keyword evidence="11" id="KW-0547">Nucleotide-binding</keyword>
<accession>A0A067QYQ9</accession>
<dbReference type="InParanoid" id="A0A067QYQ9"/>
<evidence type="ECO:0000259" key="26">
    <source>
        <dbReference type="PROSITE" id="PS51194"/>
    </source>
</evidence>
<dbReference type="Pfam" id="PF20930">
    <property type="entry name" value="Dicer_PBD"/>
    <property type="match status" value="1"/>
</dbReference>
<dbReference type="GO" id="GO:0003723">
    <property type="term" value="F:RNA binding"/>
    <property type="evidence" value="ECO:0007669"/>
    <property type="project" value="UniProtKB-UniRule"/>
</dbReference>
<evidence type="ECO:0000256" key="1">
    <source>
        <dbReference type="ARBA" id="ARBA00000109"/>
    </source>
</evidence>
<evidence type="ECO:0000256" key="17">
    <source>
        <dbReference type="ARBA" id="ARBA00022884"/>
    </source>
</evidence>
<evidence type="ECO:0000256" key="5">
    <source>
        <dbReference type="ARBA" id="ARBA00012177"/>
    </source>
</evidence>
<evidence type="ECO:0000256" key="8">
    <source>
        <dbReference type="ARBA" id="ARBA00022722"/>
    </source>
</evidence>
<dbReference type="PROSITE" id="PS51327">
    <property type="entry name" value="DICER_DSRBF"/>
    <property type="match status" value="1"/>
</dbReference>
<dbReference type="Gene3D" id="2.170.260.10">
    <property type="entry name" value="paz domain"/>
    <property type="match status" value="1"/>
</dbReference>
<dbReference type="InterPro" id="IPR000999">
    <property type="entry name" value="RNase_III_dom"/>
</dbReference>
<feature type="domain" description="Dicer dsRNA-binding fold" evidence="27">
    <location>
        <begin position="588"/>
        <end position="683"/>
    </location>
</feature>
<dbReference type="FunFam" id="2.170.260.10:FF:000002">
    <property type="entry name" value="Putative Endoribonuclease Dicer"/>
    <property type="match status" value="1"/>
</dbReference>
<keyword evidence="9" id="KW-0479">Metal-binding</keyword>
<reference evidence="28 29" key="1">
    <citation type="journal article" date="2014" name="Nat. Commun.">
        <title>Molecular traces of alternative social organization in a termite genome.</title>
        <authorList>
            <person name="Terrapon N."/>
            <person name="Li C."/>
            <person name="Robertson H.M."/>
            <person name="Ji L."/>
            <person name="Meng X."/>
            <person name="Booth W."/>
            <person name="Chen Z."/>
            <person name="Childers C.P."/>
            <person name="Glastad K.M."/>
            <person name="Gokhale K."/>
            <person name="Gowin J."/>
            <person name="Gronenberg W."/>
            <person name="Hermansen R.A."/>
            <person name="Hu H."/>
            <person name="Hunt B.G."/>
            <person name="Huylmans A.K."/>
            <person name="Khalil S.M."/>
            <person name="Mitchell R.D."/>
            <person name="Munoz-Torres M.C."/>
            <person name="Mustard J.A."/>
            <person name="Pan H."/>
            <person name="Reese J.T."/>
            <person name="Scharf M.E."/>
            <person name="Sun F."/>
            <person name="Vogel H."/>
            <person name="Xiao J."/>
            <person name="Yang W."/>
            <person name="Yang Z."/>
            <person name="Yang Z."/>
            <person name="Zhou J."/>
            <person name="Zhu J."/>
            <person name="Brent C.S."/>
            <person name="Elsik C.G."/>
            <person name="Goodisman M.A."/>
            <person name="Liberles D.A."/>
            <person name="Roe R.M."/>
            <person name="Vargo E.L."/>
            <person name="Vilcinskas A."/>
            <person name="Wang J."/>
            <person name="Bornberg-Bauer E."/>
            <person name="Korb J."/>
            <person name="Zhang G."/>
            <person name="Liebig J."/>
        </authorList>
    </citation>
    <scope>NUCLEOTIDE SEQUENCE [LARGE SCALE GENOMIC DNA]</scope>
    <source>
        <tissue evidence="28">Whole organism</tissue>
    </source>
</reference>
<dbReference type="SUPFAM" id="SSF54768">
    <property type="entry name" value="dsRNA-binding domain-like"/>
    <property type="match status" value="1"/>
</dbReference>
<protein>
    <recommendedName>
        <fullName evidence="5">ribonuclease III</fullName>
        <ecNumber evidence="5">3.1.26.3</ecNumber>
    </recommendedName>
</protein>
<keyword evidence="7" id="KW-0597">Phosphoprotein</keyword>
<keyword evidence="18" id="KW-0943">RNA-mediated gene silencing</keyword>
<evidence type="ECO:0000256" key="10">
    <source>
        <dbReference type="ARBA" id="ARBA00022737"/>
    </source>
</evidence>
<keyword evidence="19" id="KW-0464">Manganese</keyword>
<dbReference type="SUPFAM" id="SSF69065">
    <property type="entry name" value="RNase III domain-like"/>
    <property type="match status" value="2"/>
</dbReference>
<evidence type="ECO:0000256" key="2">
    <source>
        <dbReference type="ARBA" id="ARBA00001936"/>
    </source>
</evidence>
<feature type="domain" description="RNase III" evidence="24">
    <location>
        <begin position="1473"/>
        <end position="1670"/>
    </location>
</feature>
<dbReference type="InterPro" id="IPR027417">
    <property type="entry name" value="P-loop_NTPase"/>
</dbReference>
<dbReference type="SMART" id="SM00949">
    <property type="entry name" value="PAZ"/>
    <property type="match status" value="1"/>
</dbReference>
<dbReference type="GO" id="GO:0048731">
    <property type="term" value="P:system development"/>
    <property type="evidence" value="ECO:0007669"/>
    <property type="project" value="UniProtKB-ARBA"/>
</dbReference>
<feature type="domain" description="Helicase C-terminal" evidence="26">
    <location>
        <begin position="276"/>
        <end position="438"/>
    </location>
</feature>
<comment type="catalytic activity">
    <reaction evidence="1">
        <text>Endonucleolytic cleavage to 5'-phosphomonoester.</text>
        <dbReference type="EC" id="3.1.26.3"/>
    </reaction>
</comment>
<dbReference type="FunFam" id="3.30.160.20:FF:000015">
    <property type="entry name" value="endoribonuclease Dicer"/>
    <property type="match status" value="1"/>
</dbReference>
<dbReference type="GO" id="GO:0046872">
    <property type="term" value="F:metal ion binding"/>
    <property type="evidence" value="ECO:0007669"/>
    <property type="project" value="UniProtKB-KW"/>
</dbReference>
<evidence type="ECO:0000256" key="12">
    <source>
        <dbReference type="ARBA" id="ARBA00022759"/>
    </source>
</evidence>
<comment type="similarity">
    <text evidence="20">Belongs to the helicase family. Dicer subfamily.</text>
</comment>
<evidence type="ECO:0000256" key="16">
    <source>
        <dbReference type="ARBA" id="ARBA00022842"/>
    </source>
</evidence>
<evidence type="ECO:0000256" key="14">
    <source>
        <dbReference type="ARBA" id="ARBA00022806"/>
    </source>
</evidence>
<keyword evidence="29" id="KW-1185">Reference proteome</keyword>
<dbReference type="GO" id="GO:0070578">
    <property type="term" value="C:RISC-loading complex"/>
    <property type="evidence" value="ECO:0007669"/>
    <property type="project" value="TreeGrafter"/>
</dbReference>
<dbReference type="InterPro" id="IPR038248">
    <property type="entry name" value="Dicer_dimer_sf"/>
</dbReference>
<dbReference type="STRING" id="136037.A0A067QYQ9"/>
<keyword evidence="8" id="KW-0540">Nuclease</keyword>
<name>A0A067QYQ9_ZOONE</name>
<keyword evidence="6" id="KW-0963">Cytoplasm</keyword>
<dbReference type="SUPFAM" id="SSF52540">
    <property type="entry name" value="P-loop containing nucleoside triphosphate hydrolases"/>
    <property type="match status" value="1"/>
</dbReference>
<dbReference type="Gene3D" id="3.30.160.20">
    <property type="match status" value="1"/>
</dbReference>
<evidence type="ECO:0000256" key="21">
    <source>
        <dbReference type="PROSITE-ProRule" id="PRU00657"/>
    </source>
</evidence>
<evidence type="ECO:0000256" key="3">
    <source>
        <dbReference type="ARBA" id="ARBA00001946"/>
    </source>
</evidence>
<keyword evidence="15" id="KW-0067">ATP-binding</keyword>
<dbReference type="Gene3D" id="3.40.50.300">
    <property type="entry name" value="P-loop containing nucleotide triphosphate hydrolases"/>
    <property type="match status" value="1"/>
</dbReference>
<dbReference type="CDD" id="cd02843">
    <property type="entry name" value="PAZ_dicer_like"/>
    <property type="match status" value="1"/>
</dbReference>
<dbReference type="GO" id="GO:0005634">
    <property type="term" value="C:nucleus"/>
    <property type="evidence" value="ECO:0007669"/>
    <property type="project" value="TreeGrafter"/>
</dbReference>
<organism evidence="28 29">
    <name type="scientific">Zootermopsis nevadensis</name>
    <name type="common">Dampwood termite</name>
    <dbReference type="NCBI Taxonomy" id="136037"/>
    <lineage>
        <taxon>Eukaryota</taxon>
        <taxon>Metazoa</taxon>
        <taxon>Ecdysozoa</taxon>
        <taxon>Arthropoda</taxon>
        <taxon>Hexapoda</taxon>
        <taxon>Insecta</taxon>
        <taxon>Pterygota</taxon>
        <taxon>Neoptera</taxon>
        <taxon>Polyneoptera</taxon>
        <taxon>Dictyoptera</taxon>
        <taxon>Blattodea</taxon>
        <taxon>Blattoidea</taxon>
        <taxon>Termitoidae</taxon>
        <taxon>Termopsidae</taxon>
        <taxon>Zootermopsis</taxon>
    </lineage>
</organism>
<evidence type="ECO:0000259" key="27">
    <source>
        <dbReference type="PROSITE" id="PS51327"/>
    </source>
</evidence>
<evidence type="ECO:0000256" key="18">
    <source>
        <dbReference type="ARBA" id="ARBA00023158"/>
    </source>
</evidence>
<evidence type="ECO:0000256" key="9">
    <source>
        <dbReference type="ARBA" id="ARBA00022723"/>
    </source>
</evidence>
<dbReference type="CDD" id="cd15903">
    <property type="entry name" value="Dicer_PBD"/>
    <property type="match status" value="1"/>
</dbReference>
<evidence type="ECO:0000313" key="29">
    <source>
        <dbReference type="Proteomes" id="UP000027135"/>
    </source>
</evidence>
<dbReference type="GO" id="GO:0016441">
    <property type="term" value="P:post-transcriptional gene silencing"/>
    <property type="evidence" value="ECO:0007669"/>
    <property type="project" value="UniProtKB-ARBA"/>
</dbReference>
<evidence type="ECO:0000256" key="6">
    <source>
        <dbReference type="ARBA" id="ARBA00022490"/>
    </source>
</evidence>
<dbReference type="Pfam" id="PF20931">
    <property type="entry name" value="Dicer_platform"/>
    <property type="match status" value="1"/>
</dbReference>
<dbReference type="FunFam" id="3.30.160.380:FF:000003">
    <property type="entry name" value="Endoribonuclease dcr-1"/>
    <property type="match status" value="1"/>
</dbReference>
<gene>
    <name evidence="28" type="ORF">L798_10757</name>
</gene>
<dbReference type="PROSITE" id="PS50821">
    <property type="entry name" value="PAZ"/>
    <property type="match status" value="1"/>
</dbReference>
<keyword evidence="16" id="KW-0460">Magnesium</keyword>
<dbReference type="PROSITE" id="PS50137">
    <property type="entry name" value="DS_RBD"/>
    <property type="match status" value="1"/>
</dbReference>
<sequence length="1994" mass="227480">RYCTKPKELVVECSLPTPGPLDEVLELHIKSAVTFISDHRYDPSEVYEDEFQEELKGIPDPKIDPQKIFNDFLDVLHTLGPWCADRAALVLLIQLEKLKVKTPYERHFLLLCMVSTVMVKIRSICDYIFQKYDEKERIYKFSTPKVLRLLEVLRQFKPEKLPDKKQEECETNALLETEGLKLDVERIGNCASGSTDVAKEEDDIPSNTKVLLAKEIESVGCVEGSQDDLSPNLCNNLYPRNRGSRFSRRGYQKEDGSGPVRGGRNDTAGRQFRNMQQDDLDALCGIVFVEQRFTAKILYHLLNDLRRFDEDFSFLMAQYTVDKVADPVTDPREAEAEHRKQEEVLKRFRMRECNLLVGTSVLEEGIDIPKCNLVIHFNVPKVYRSYVQSKGRARAQDAYLILMIEEDRTQHFINELAQYFEIEQVGSSSMSQEERSIFWKAIVSVILSKKVCMYMCPILNSFRDRAISLYSCKIVDKKEILHTVSNTGIYCSSDKVGTVYLVQYIFEYSTVNINALCNLCEDMACCLSECILTFLYAGDNIHYVIEQKCANREPSEEEELEADKFTDLVEAYCPGDSPNSPSVNMATAIALVNRYCAKLPSDTFTRLTPLWTVEVITDNGQISYVCTVRLPINSPVKHDIVGLPMPSKVLARRIAALETCKVLHQAQELDDNLMPVGKESFRVHEEEMTLALEELDEMIPRDSSEPRPGTTKRRQYYYKRVGFQFLLVNSLTDCRPVPGQPAYLYHISMVLTCPLPEEQNTRGRKIYPPEDSPQGFGILTLKQIPTICPFPIFTRSGEVSVKLELSESGVVFTPDRLEKIVTFLNYTFTNVLRLQKYLMMFDPQASENSYFIVPTRKFKGSIAEVDWDFLDSIYENRDLRPRPIPENERTNFIFEAEKYHDAVIMPWYRNQDQPQYFYVAEICGHLNPKSSFPGSEYKTFDEYYFKKYGIQIQNSKQPLLDVDHTSARLNFLTPRYVNRKGVALPTSSEETKRAKRENLEQKQILVPELCTLHLFPASLWRKAVCLPCILYRINALLLADEIRREVASCIALGHENLSSSFEWPPLDFGWSLADVLKKSKENAKNAELKEDKKPGEDKAELQSTEEKEEESELKEKSVNEILTEEEKKLRGDWMEIGTWSNDMANHDPMSVELSDADDFDMNVALPSNLTMVDEDAELAGLHSGGSDWGTGIQARKRRERVRYGSPSSWMGSGRYFGGLEQDLDGFETDDSCSEPGNEYDISDSSDFQGASGLRIEFKSENVAEAIEDEHEVQKRERRRAIIRQNSDISGTEDKIPWDWENYSDDNLDKLTERFVCQFQKATEKNRHFIENSGTLVKSNQALVMTRKGCQQMPLNQNSPSTTCMIRSESNYCTVKNQLAFHELNLPFSRHIKIQSSAVKSALLPSPERLDNNDSGLSEDGSSEEVEVVADEVCNRQFEADICQESDPDKDIISKFSFDAQPDLHGHPGPSPSVILQALTMSNANDGINLERLETIGDSFLKYAITTYLYCTYDNIHEGKLSHLRSKQVSNLNLYRLGRRKVFGESMIATKFEPHDNWLPPCYYVPRELEQALIEAGVPASHWNQADLPALRDLSRDEICKLVHERSEKLHKMSSGEDGVAEDMLTSGPYTNIENLPCFIPYNLITQHSIPDKSVADCVEAMIGAYLIACGPRGALLFMAWLGICVLPKKEVIYTVSCSDTEESRSVGSLYGTLKAPKSPLLRNINSPETELKRLLDGYEVFEHRIGYKFRDQSYLLQSLTHASYSPNRLTDCYQRLEFLGDAVLDYLITRHLYEDSRQHSPGALTDLRSALVNNTIFASLAVRYGFHKYFRHLSPGLNEVVDRFVRIQEENGHTISEEYYLIEEEECEEAEDVEVPKALGDVFESVAGAIFLDSGMSLDAVWRVYYQMMKTEIEQFSTNVPKSPIRELLELEPETAKFGKPEKLADGRRVRVTVEVFGKGTFKGIGRNYRIAKCTAAKCALKQLKKKGLLSRKM</sequence>
<dbReference type="GO" id="GO:0004530">
    <property type="term" value="F:deoxyribonuclease I activity"/>
    <property type="evidence" value="ECO:0007669"/>
    <property type="project" value="TreeGrafter"/>
</dbReference>
<evidence type="ECO:0000256" key="4">
    <source>
        <dbReference type="ARBA" id="ARBA00004496"/>
    </source>
</evidence>
<evidence type="ECO:0000256" key="15">
    <source>
        <dbReference type="ARBA" id="ARBA00022840"/>
    </source>
</evidence>
<dbReference type="SMART" id="SM00535">
    <property type="entry name" value="RIBOc"/>
    <property type="match status" value="2"/>
</dbReference>
<evidence type="ECO:0000256" key="19">
    <source>
        <dbReference type="ARBA" id="ARBA00023211"/>
    </source>
</evidence>
<dbReference type="GO" id="GO:0005829">
    <property type="term" value="C:cytosol"/>
    <property type="evidence" value="ECO:0007669"/>
    <property type="project" value="UniProtKB-ARBA"/>
</dbReference>
<dbReference type="SUPFAM" id="SSF101690">
    <property type="entry name" value="PAZ domain"/>
    <property type="match status" value="1"/>
</dbReference>
<evidence type="ECO:0000256" key="7">
    <source>
        <dbReference type="ARBA" id="ARBA00022553"/>
    </source>
</evidence>
<dbReference type="InterPro" id="IPR001650">
    <property type="entry name" value="Helicase_C-like"/>
</dbReference>
<dbReference type="InterPro" id="IPR005034">
    <property type="entry name" value="Dicer_dimerisation"/>
</dbReference>
<dbReference type="GO" id="GO:0004525">
    <property type="term" value="F:ribonuclease III activity"/>
    <property type="evidence" value="ECO:0007669"/>
    <property type="project" value="UniProtKB-EC"/>
</dbReference>
<dbReference type="GO" id="GO:0009653">
    <property type="term" value="P:anatomical structure morphogenesis"/>
    <property type="evidence" value="ECO:0007669"/>
    <property type="project" value="UniProtKB-ARBA"/>
</dbReference>
<dbReference type="EMBL" id="KK852869">
    <property type="protein sequence ID" value="KDR14650.1"/>
    <property type="molecule type" value="Genomic_DNA"/>
</dbReference>
<feature type="region of interest" description="Disordered" evidence="22">
    <location>
        <begin position="1085"/>
        <end position="1119"/>
    </location>
</feature>
<dbReference type="GO" id="GO:0006950">
    <property type="term" value="P:response to stress"/>
    <property type="evidence" value="ECO:0007669"/>
    <property type="project" value="UniProtKB-ARBA"/>
</dbReference>
<feature type="domain" description="RNase III" evidence="24">
    <location>
        <begin position="1738"/>
        <end position="1895"/>
    </location>
</feature>
<dbReference type="PROSITE" id="PS00517">
    <property type="entry name" value="RNASE_3_1"/>
    <property type="match status" value="1"/>
</dbReference>
<dbReference type="GO" id="GO:0003006">
    <property type="term" value="P:developmental process involved in reproduction"/>
    <property type="evidence" value="ECO:0007669"/>
    <property type="project" value="UniProtKB-ARBA"/>
</dbReference>
<dbReference type="GO" id="GO:0030422">
    <property type="term" value="P:siRNA processing"/>
    <property type="evidence" value="ECO:0007669"/>
    <property type="project" value="InterPro"/>
</dbReference>
<evidence type="ECO:0000313" key="28">
    <source>
        <dbReference type="EMBL" id="KDR14650.1"/>
    </source>
</evidence>
<dbReference type="Gene3D" id="3.30.160.380">
    <property type="entry name" value="Dicer dimerisation domain"/>
    <property type="match status" value="1"/>
</dbReference>
<keyword evidence="13" id="KW-0378">Hydrolase</keyword>
<dbReference type="SMART" id="SM00490">
    <property type="entry name" value="HELICc"/>
    <property type="match status" value="1"/>
</dbReference>